<comment type="caution">
    <text evidence="2">The sequence shown here is derived from an EMBL/GenBank/DDBJ whole genome shotgun (WGS) entry which is preliminary data.</text>
</comment>
<evidence type="ECO:0000313" key="2">
    <source>
        <dbReference type="EMBL" id="EGX46386.1"/>
    </source>
</evidence>
<dbReference type="AlphaFoldDB" id="G1XKB5"/>
<proteinExistence type="predicted"/>
<evidence type="ECO:0000313" key="3">
    <source>
        <dbReference type="Proteomes" id="UP000008784"/>
    </source>
</evidence>
<reference evidence="2 3" key="1">
    <citation type="journal article" date="2011" name="PLoS Pathog.">
        <title>Genomic and proteomic analyses of the fungus Arthrobotrys oligospora provide insights into nematode-trap formation.</title>
        <authorList>
            <person name="Yang J."/>
            <person name="Wang L."/>
            <person name="Ji X."/>
            <person name="Feng Y."/>
            <person name="Li X."/>
            <person name="Zou C."/>
            <person name="Xu J."/>
            <person name="Ren Y."/>
            <person name="Mi Q."/>
            <person name="Wu J."/>
            <person name="Liu S."/>
            <person name="Liu Y."/>
            <person name="Huang X."/>
            <person name="Wang H."/>
            <person name="Niu X."/>
            <person name="Li J."/>
            <person name="Liang L."/>
            <person name="Luo Y."/>
            <person name="Ji K."/>
            <person name="Zhou W."/>
            <person name="Yu Z."/>
            <person name="Li G."/>
            <person name="Liu Y."/>
            <person name="Li L."/>
            <person name="Qiao M."/>
            <person name="Feng L."/>
            <person name="Zhang K.-Q."/>
        </authorList>
    </citation>
    <scope>NUCLEOTIDE SEQUENCE [LARGE SCALE GENOMIC DNA]</scope>
    <source>
        <strain evidence="3">ATCC 24927 / CBS 115.81 / DSM 1491</strain>
    </source>
</reference>
<evidence type="ECO:0000256" key="1">
    <source>
        <dbReference type="SAM" id="MobiDB-lite"/>
    </source>
</evidence>
<keyword evidence="3" id="KW-1185">Reference proteome</keyword>
<dbReference type="InParanoid" id="G1XKB5"/>
<sequence>MEVNSLPSWDIGSVFEGTGTDDPLPPNGPEFLYEAIEGLEQELIGDVDPDWEMFMYKPDCGGIGVMGFRVLPPRASDVWYAKGTLADMTASEAVQDLEALYDVNFVGNAKARDVSKSIWGDENIERPDVI</sequence>
<dbReference type="GeneID" id="22895819"/>
<protein>
    <submittedName>
        <fullName evidence="2">Uncharacterized protein</fullName>
    </submittedName>
</protein>
<dbReference type="EMBL" id="ADOT01000192">
    <property type="protein sequence ID" value="EGX46386.1"/>
    <property type="molecule type" value="Genomic_DNA"/>
</dbReference>
<accession>G1XKB5</accession>
<name>G1XKB5_ARTOA</name>
<dbReference type="Proteomes" id="UP000008784">
    <property type="component" value="Unassembled WGS sequence"/>
</dbReference>
<organism evidence="2 3">
    <name type="scientific">Arthrobotrys oligospora (strain ATCC 24927 / CBS 115.81 / DSM 1491)</name>
    <name type="common">Nematode-trapping fungus</name>
    <name type="synonym">Didymozoophaga oligospora</name>
    <dbReference type="NCBI Taxonomy" id="756982"/>
    <lineage>
        <taxon>Eukaryota</taxon>
        <taxon>Fungi</taxon>
        <taxon>Dikarya</taxon>
        <taxon>Ascomycota</taxon>
        <taxon>Pezizomycotina</taxon>
        <taxon>Orbiliomycetes</taxon>
        <taxon>Orbiliales</taxon>
        <taxon>Orbiliaceae</taxon>
        <taxon>Orbilia</taxon>
        <taxon>Orbilia oligospora</taxon>
    </lineage>
</organism>
<feature type="region of interest" description="Disordered" evidence="1">
    <location>
        <begin position="1"/>
        <end position="31"/>
    </location>
</feature>
<dbReference type="HOGENOM" id="CLU_1937649_0_0_1"/>
<dbReference type="RefSeq" id="XP_011124927.1">
    <property type="nucleotide sequence ID" value="XM_011126625.1"/>
</dbReference>
<gene>
    <name evidence="2" type="ORF">AOL_s00109g144</name>
</gene>